<accession>A0A4C1X1I8</accession>
<proteinExistence type="predicted"/>
<gene>
    <name evidence="1" type="ORF">EVAR_37303_1</name>
</gene>
<reference evidence="1 2" key="1">
    <citation type="journal article" date="2019" name="Commun. Biol.">
        <title>The bagworm genome reveals a unique fibroin gene that provides high tensile strength.</title>
        <authorList>
            <person name="Kono N."/>
            <person name="Nakamura H."/>
            <person name="Ohtoshi R."/>
            <person name="Tomita M."/>
            <person name="Numata K."/>
            <person name="Arakawa K."/>
        </authorList>
    </citation>
    <scope>NUCLEOTIDE SEQUENCE [LARGE SCALE GENOMIC DNA]</scope>
</reference>
<organism evidence="1 2">
    <name type="scientific">Eumeta variegata</name>
    <name type="common">Bagworm moth</name>
    <name type="synonym">Eumeta japonica</name>
    <dbReference type="NCBI Taxonomy" id="151549"/>
    <lineage>
        <taxon>Eukaryota</taxon>
        <taxon>Metazoa</taxon>
        <taxon>Ecdysozoa</taxon>
        <taxon>Arthropoda</taxon>
        <taxon>Hexapoda</taxon>
        <taxon>Insecta</taxon>
        <taxon>Pterygota</taxon>
        <taxon>Neoptera</taxon>
        <taxon>Endopterygota</taxon>
        <taxon>Lepidoptera</taxon>
        <taxon>Glossata</taxon>
        <taxon>Ditrysia</taxon>
        <taxon>Tineoidea</taxon>
        <taxon>Psychidae</taxon>
        <taxon>Oiketicinae</taxon>
        <taxon>Eumeta</taxon>
    </lineage>
</organism>
<evidence type="ECO:0000313" key="1">
    <source>
        <dbReference type="EMBL" id="GBP56229.1"/>
    </source>
</evidence>
<sequence length="302" mass="33694">MKRLERDPVYGQLASSRVIALVSRGRVVARRRRRLCEVDDSPNTPAALSCRRGGDMMNVLNCTLIVAVCSEQLSRQVCPRFAENPLEILGPTAAPQVGRVEREMVMGDSRPRDRARPAAGRDPALAPLVAMRARDNDQTYADEYVRPPAPRIRICVEGAVNILKSTYVCNRVSAVGPRRRRGRLRSPPAAAGCLSPSAVSMSLSGYLLKFNLSVDKRARGFIEFLGVVGVAFNHFRPSLDRYSDSHCTIETYNVMLSRKRLSMSIRSEVLLTEYWTLRMHEEYVSDRFPRSGPRSGLSLISA</sequence>
<keyword evidence="2" id="KW-1185">Reference proteome</keyword>
<dbReference type="EMBL" id="BGZK01000688">
    <property type="protein sequence ID" value="GBP56229.1"/>
    <property type="molecule type" value="Genomic_DNA"/>
</dbReference>
<evidence type="ECO:0000313" key="2">
    <source>
        <dbReference type="Proteomes" id="UP000299102"/>
    </source>
</evidence>
<name>A0A4C1X1I8_EUMVA</name>
<comment type="caution">
    <text evidence="1">The sequence shown here is derived from an EMBL/GenBank/DDBJ whole genome shotgun (WGS) entry which is preliminary data.</text>
</comment>
<protein>
    <submittedName>
        <fullName evidence="1">Uncharacterized protein</fullName>
    </submittedName>
</protein>
<dbReference type="AlphaFoldDB" id="A0A4C1X1I8"/>
<dbReference type="Proteomes" id="UP000299102">
    <property type="component" value="Unassembled WGS sequence"/>
</dbReference>